<organism evidence="2 3">
    <name type="scientific">Streptomyces monticola</name>
    <dbReference type="NCBI Taxonomy" id="2666263"/>
    <lineage>
        <taxon>Bacteria</taxon>
        <taxon>Bacillati</taxon>
        <taxon>Actinomycetota</taxon>
        <taxon>Actinomycetes</taxon>
        <taxon>Kitasatosporales</taxon>
        <taxon>Streptomycetaceae</taxon>
        <taxon>Streptomyces</taxon>
    </lineage>
</organism>
<keyword evidence="2" id="KW-0012">Acyltransferase</keyword>
<dbReference type="InterPro" id="IPR016181">
    <property type="entry name" value="Acyl_CoA_acyltransferase"/>
</dbReference>
<feature type="domain" description="N-acetyltransferase" evidence="1">
    <location>
        <begin position="37"/>
        <end position="188"/>
    </location>
</feature>
<dbReference type="InterPro" id="IPR051531">
    <property type="entry name" value="N-acetyltransferase"/>
</dbReference>
<comment type="caution">
    <text evidence="2">The sequence shown here is derived from an EMBL/GenBank/DDBJ whole genome shotgun (WGS) entry which is preliminary data.</text>
</comment>
<name>A0ABW2JYP0_9ACTN</name>
<reference evidence="3" key="1">
    <citation type="journal article" date="2019" name="Int. J. Syst. Evol. Microbiol.">
        <title>The Global Catalogue of Microorganisms (GCM) 10K type strain sequencing project: providing services to taxonomists for standard genome sequencing and annotation.</title>
        <authorList>
            <consortium name="The Broad Institute Genomics Platform"/>
            <consortium name="The Broad Institute Genome Sequencing Center for Infectious Disease"/>
            <person name="Wu L."/>
            <person name="Ma J."/>
        </authorList>
    </citation>
    <scope>NUCLEOTIDE SEQUENCE [LARGE SCALE GENOMIC DNA]</scope>
    <source>
        <strain evidence="3">SYNS20</strain>
    </source>
</reference>
<dbReference type="EC" id="2.3.-.-" evidence="2"/>
<dbReference type="GO" id="GO:0016746">
    <property type="term" value="F:acyltransferase activity"/>
    <property type="evidence" value="ECO:0007669"/>
    <property type="project" value="UniProtKB-KW"/>
</dbReference>
<dbReference type="InterPro" id="IPR000182">
    <property type="entry name" value="GNAT_dom"/>
</dbReference>
<accession>A0ABW2JYP0</accession>
<keyword evidence="2" id="KW-0808">Transferase</keyword>
<protein>
    <submittedName>
        <fullName evidence="2">GNAT family N-acetyltransferase</fullName>
        <ecNumber evidence="2">2.3.-.-</ecNumber>
    </submittedName>
</protein>
<dbReference type="PROSITE" id="PS51186">
    <property type="entry name" value="GNAT"/>
    <property type="match status" value="1"/>
</dbReference>
<evidence type="ECO:0000313" key="3">
    <source>
        <dbReference type="Proteomes" id="UP001596523"/>
    </source>
</evidence>
<dbReference type="Pfam" id="PF13302">
    <property type="entry name" value="Acetyltransf_3"/>
    <property type="match status" value="1"/>
</dbReference>
<dbReference type="Gene3D" id="3.40.630.30">
    <property type="match status" value="1"/>
</dbReference>
<evidence type="ECO:0000259" key="1">
    <source>
        <dbReference type="PROSITE" id="PS51186"/>
    </source>
</evidence>
<evidence type="ECO:0000313" key="2">
    <source>
        <dbReference type="EMBL" id="MFC7310645.1"/>
    </source>
</evidence>
<gene>
    <name evidence="2" type="ORF">ACFQVC_41340</name>
</gene>
<dbReference type="PANTHER" id="PTHR43792:SF13">
    <property type="entry name" value="ACETYLTRANSFERASE"/>
    <property type="match status" value="1"/>
</dbReference>
<keyword evidence="3" id="KW-1185">Reference proteome</keyword>
<dbReference type="PANTHER" id="PTHR43792">
    <property type="entry name" value="GNAT FAMILY, PUTATIVE (AFU_ORTHOLOGUE AFUA_3G00765)-RELATED-RELATED"/>
    <property type="match status" value="1"/>
</dbReference>
<dbReference type="RefSeq" id="WP_381841558.1">
    <property type="nucleotide sequence ID" value="NZ_JBHTCF010000039.1"/>
</dbReference>
<dbReference type="EMBL" id="JBHTCF010000039">
    <property type="protein sequence ID" value="MFC7310645.1"/>
    <property type="molecule type" value="Genomic_DNA"/>
</dbReference>
<dbReference type="SUPFAM" id="SSF55729">
    <property type="entry name" value="Acyl-CoA N-acyltransferases (Nat)"/>
    <property type="match status" value="1"/>
</dbReference>
<sequence length="188" mass="19895">MSSSSSFSSFISPLPASSSPASALYTERLVLRRWSLAELRAVTDPWARLAHWAQDYPADGDRVIAGFLAECDDPAAELAAPYGHRQIIERASGLVVGAISLMWPPDDGRIELGYGIVPSRRGRAYAPEAARAMVGFGLGAPGVHTVHADVEQANPASVRVLEKAGLTRGVSVAGLVRFQATRAEPSGS</sequence>
<dbReference type="Proteomes" id="UP001596523">
    <property type="component" value="Unassembled WGS sequence"/>
</dbReference>
<proteinExistence type="predicted"/>